<keyword evidence="1" id="KW-0040">ANK repeat</keyword>
<dbReference type="PANTHER" id="PTHR24120">
    <property type="entry name" value="GH07239P"/>
    <property type="match status" value="1"/>
</dbReference>
<evidence type="ECO:0000313" key="5">
    <source>
        <dbReference type="Proteomes" id="UP000018208"/>
    </source>
</evidence>
<dbReference type="PROSITE" id="PS50297">
    <property type="entry name" value="ANK_REP_REGION"/>
    <property type="match status" value="1"/>
</dbReference>
<dbReference type="AlphaFoldDB" id="V6LHG7"/>
<protein>
    <submittedName>
        <fullName evidence="3">Ankyrin repeat-containing protein</fullName>
    </submittedName>
</protein>
<dbReference type="SUPFAM" id="SSF48403">
    <property type="entry name" value="Ankyrin repeat"/>
    <property type="match status" value="1"/>
</dbReference>
<dbReference type="InterPro" id="IPR036770">
    <property type="entry name" value="Ankyrin_rpt-contain_sf"/>
</dbReference>
<dbReference type="EMBL" id="AUWU02000007">
    <property type="protein sequence ID" value="KAH0570848.1"/>
    <property type="molecule type" value="Genomic_DNA"/>
</dbReference>
<dbReference type="InterPro" id="IPR002110">
    <property type="entry name" value="Ankyrin_rpt"/>
</dbReference>
<dbReference type="Pfam" id="PF12796">
    <property type="entry name" value="Ank_2"/>
    <property type="match status" value="1"/>
</dbReference>
<dbReference type="PANTHER" id="PTHR24120:SF4">
    <property type="entry name" value="GH07239P"/>
    <property type="match status" value="1"/>
</dbReference>
<accession>V6LHG7</accession>
<dbReference type="Proteomes" id="UP000018208">
    <property type="component" value="Unassembled WGS sequence"/>
</dbReference>
<feature type="coiled-coil region" evidence="2">
    <location>
        <begin position="246"/>
        <end position="273"/>
    </location>
</feature>
<dbReference type="PROSITE" id="PS50088">
    <property type="entry name" value="ANK_REPEAT"/>
    <property type="match status" value="1"/>
</dbReference>
<evidence type="ECO:0000313" key="4">
    <source>
        <dbReference type="EMBL" id="KAH0570848.1"/>
    </source>
</evidence>
<sequence>MSLSQFMSQIEQNDPQNFHVFAPLFTQLLPNGLTPLHFAALHNSSNVISNFIFHARILTKNGNTALMIAAQKGCLEAVERLAKHESNMLRNGISALELAAQNGHLHVVEVLLPYENRHSKRAFYNAKIKGFLDICNIIIQQQQINSTTACENINDSELRMSNLEQLDAQDTLAQQLTTIQADFDQLKAEFKIAVALSQQLKRDNTELVGDKSELQKRNSCLKLAKNALNSKFSTQQNDINLQILHNHEMRKSLVELQQHVNHLQHQLSFQQDEYFTSLAKKQTAIERHLEERTALIQSLQTEKTKNLSLTELTDSCILELESYKTRCFELQSLRDFEQKNALQIAQKCSSQAEFLVNLKCECDLQVHEILELKKLNQSAAQEIGPPGM</sequence>
<dbReference type="VEuPathDB" id="GiardiaDB:SS50377_27140"/>
<evidence type="ECO:0000313" key="3">
    <source>
        <dbReference type="EMBL" id="EST43733.1"/>
    </source>
</evidence>
<name>V6LHG7_9EUKA</name>
<dbReference type="OrthoDB" id="21416at2759"/>
<evidence type="ECO:0000256" key="1">
    <source>
        <dbReference type="PROSITE-ProRule" id="PRU00023"/>
    </source>
</evidence>
<evidence type="ECO:0000256" key="2">
    <source>
        <dbReference type="SAM" id="Coils"/>
    </source>
</evidence>
<organism evidence="3">
    <name type="scientific">Spironucleus salmonicida</name>
    <dbReference type="NCBI Taxonomy" id="348837"/>
    <lineage>
        <taxon>Eukaryota</taxon>
        <taxon>Metamonada</taxon>
        <taxon>Diplomonadida</taxon>
        <taxon>Hexamitidae</taxon>
        <taxon>Hexamitinae</taxon>
        <taxon>Spironucleus</taxon>
    </lineage>
</organism>
<keyword evidence="2" id="KW-0175">Coiled coil</keyword>
<dbReference type="Gene3D" id="1.25.40.20">
    <property type="entry name" value="Ankyrin repeat-containing domain"/>
    <property type="match status" value="1"/>
</dbReference>
<dbReference type="Pfam" id="PF00023">
    <property type="entry name" value="Ank"/>
    <property type="match status" value="1"/>
</dbReference>
<proteinExistence type="predicted"/>
<feature type="repeat" description="ANK" evidence="1">
    <location>
        <begin position="91"/>
        <end position="112"/>
    </location>
</feature>
<dbReference type="EMBL" id="KI546134">
    <property type="protein sequence ID" value="EST43733.1"/>
    <property type="molecule type" value="Genomic_DNA"/>
</dbReference>
<reference evidence="4" key="2">
    <citation type="submission" date="2020-12" db="EMBL/GenBank/DDBJ databases">
        <title>New Spironucleus salmonicida genome in near-complete chromosomes.</title>
        <authorList>
            <person name="Xu F."/>
            <person name="Kurt Z."/>
            <person name="Jimenez-Gonzalez A."/>
            <person name="Astvaldsson A."/>
            <person name="Andersson J.O."/>
            <person name="Svard S.G."/>
        </authorList>
    </citation>
    <scope>NUCLEOTIDE SEQUENCE</scope>
    <source>
        <strain evidence="4">ATCC 50377</strain>
    </source>
</reference>
<gene>
    <name evidence="3" type="ORF">SS50377_16465</name>
    <name evidence="4" type="ORF">SS50377_27140</name>
</gene>
<dbReference type="SMART" id="SM00248">
    <property type="entry name" value="ANK"/>
    <property type="match status" value="3"/>
</dbReference>
<keyword evidence="5" id="KW-1185">Reference proteome</keyword>
<reference evidence="3 4" key="1">
    <citation type="journal article" date="2014" name="PLoS Genet.">
        <title>The Genome of Spironucleus salmonicida Highlights a Fish Pathogen Adapted to Fluctuating Environments.</title>
        <authorList>
            <person name="Xu F."/>
            <person name="Jerlstrom-Hultqvist J."/>
            <person name="Einarsson E."/>
            <person name="Astvaldsson A."/>
            <person name="Svard S.G."/>
            <person name="Andersson J.O."/>
        </authorList>
    </citation>
    <scope>NUCLEOTIDE SEQUENCE</scope>
    <source>
        <strain evidence="4">ATCC 50377</strain>
    </source>
</reference>